<evidence type="ECO:0000313" key="1">
    <source>
        <dbReference type="EMBL" id="MCI30696.1"/>
    </source>
</evidence>
<comment type="caution">
    <text evidence="1">The sequence shown here is derived from an EMBL/GenBank/DDBJ whole genome shotgun (WGS) entry which is preliminary data.</text>
</comment>
<proteinExistence type="predicted"/>
<protein>
    <submittedName>
        <fullName evidence="1">Uncharacterized protein</fullName>
    </submittedName>
</protein>
<dbReference type="Proteomes" id="UP000265520">
    <property type="component" value="Unassembled WGS sequence"/>
</dbReference>
<dbReference type="EMBL" id="LXQA010181516">
    <property type="protein sequence ID" value="MCI30696.1"/>
    <property type="molecule type" value="Genomic_DNA"/>
</dbReference>
<evidence type="ECO:0000313" key="2">
    <source>
        <dbReference type="Proteomes" id="UP000265520"/>
    </source>
</evidence>
<name>A0A392R4D3_9FABA</name>
<keyword evidence="2" id="KW-1185">Reference proteome</keyword>
<sequence length="83" mass="9614">IQNDGFNYMYMDCPDNGTCHPVLPFRYLTHRLRLRVPSKHKIMIFAGFLIFVRLRHVDTLITPSPSDMHLALAIQMVQVLSCV</sequence>
<reference evidence="1 2" key="1">
    <citation type="journal article" date="2018" name="Front. Plant Sci.">
        <title>Red Clover (Trifolium pratense) and Zigzag Clover (T. medium) - A Picture of Genomic Similarities and Differences.</title>
        <authorList>
            <person name="Dluhosova J."/>
            <person name="Istvanek J."/>
            <person name="Nedelnik J."/>
            <person name="Repkova J."/>
        </authorList>
    </citation>
    <scope>NUCLEOTIDE SEQUENCE [LARGE SCALE GENOMIC DNA]</scope>
    <source>
        <strain evidence="2">cv. 10/8</strain>
        <tissue evidence="1">Leaf</tissue>
    </source>
</reference>
<feature type="non-terminal residue" evidence="1">
    <location>
        <position position="1"/>
    </location>
</feature>
<dbReference type="AlphaFoldDB" id="A0A392R4D3"/>
<organism evidence="1 2">
    <name type="scientific">Trifolium medium</name>
    <dbReference type="NCBI Taxonomy" id="97028"/>
    <lineage>
        <taxon>Eukaryota</taxon>
        <taxon>Viridiplantae</taxon>
        <taxon>Streptophyta</taxon>
        <taxon>Embryophyta</taxon>
        <taxon>Tracheophyta</taxon>
        <taxon>Spermatophyta</taxon>
        <taxon>Magnoliopsida</taxon>
        <taxon>eudicotyledons</taxon>
        <taxon>Gunneridae</taxon>
        <taxon>Pentapetalae</taxon>
        <taxon>rosids</taxon>
        <taxon>fabids</taxon>
        <taxon>Fabales</taxon>
        <taxon>Fabaceae</taxon>
        <taxon>Papilionoideae</taxon>
        <taxon>50 kb inversion clade</taxon>
        <taxon>NPAAA clade</taxon>
        <taxon>Hologalegina</taxon>
        <taxon>IRL clade</taxon>
        <taxon>Trifolieae</taxon>
        <taxon>Trifolium</taxon>
    </lineage>
</organism>
<accession>A0A392R4D3</accession>